<comment type="cofactor">
    <cofactor evidence="1">
        <name>Mg(2+)</name>
        <dbReference type="ChEBI" id="CHEBI:18420"/>
    </cofactor>
</comment>
<dbReference type="PANTHER" id="PTHR45138">
    <property type="entry name" value="REGULATORY COMPONENTS OF SENSORY TRANSDUCTION SYSTEM"/>
    <property type="match status" value="1"/>
</dbReference>
<keyword evidence="4" id="KW-0812">Transmembrane</keyword>
<evidence type="ECO:0000313" key="7">
    <source>
        <dbReference type="Proteomes" id="UP000502297"/>
    </source>
</evidence>
<dbReference type="Gene3D" id="3.30.70.270">
    <property type="match status" value="1"/>
</dbReference>
<dbReference type="KEGG" id="asha:G8E00_01120"/>
<accession>A0A6G8RRV4</accession>
<evidence type="ECO:0000256" key="1">
    <source>
        <dbReference type="ARBA" id="ARBA00001946"/>
    </source>
</evidence>
<dbReference type="FunFam" id="3.30.70.270:FF:000001">
    <property type="entry name" value="Diguanylate cyclase domain protein"/>
    <property type="match status" value="1"/>
</dbReference>
<keyword evidence="7" id="KW-1185">Reference proteome</keyword>
<dbReference type="SUPFAM" id="SSF55073">
    <property type="entry name" value="Nucleotide cyclase"/>
    <property type="match status" value="1"/>
</dbReference>
<dbReference type="InterPro" id="IPR000160">
    <property type="entry name" value="GGDEF_dom"/>
</dbReference>
<dbReference type="Pfam" id="PF00990">
    <property type="entry name" value="GGDEF"/>
    <property type="match status" value="1"/>
</dbReference>
<gene>
    <name evidence="6" type="ORF">G8E00_01120</name>
</gene>
<sequence>MLRVHSERISRRLFFLMLIIVLSLCCISIPLIISSYNNYGKAELASVEIDNLAIIADLANKISRERGPSNLAMSSTPEELDKNLNELYEYRKTVDQHIALSFTAIENAGLKNFDSLKIELEKKLSIGRKNVDDYIQTPFEQRSSTQLTKTIYSMFDAWDATYNVLKKMVMLSENKDSAVSDYYTLILILSDLRDQAGRVASNVMADVTFAVPMSNESVARALQSQKQVIYLWDLVNTIQPETDKTSEFIERHKKVKTEFIDQGLPLVLRLIDESNQGQAYSLKGTELTQEISGKFATVIDFQKYLLDYSIEIAQKDKQKALRQLMLNATVTLISLLAAIFTMIYAQRKVFAPLIEARDMIVELSYAYSRAGSDVVEHEHLKVYSLYDALQKLQQMLKQRDAFEFELKSIANTDKLTGVSNRLALEEYIKFSDMIPNHFDDVGLIVIDIDNFKHVNDHLGHIFGDEVITAVASCLKRCVRSTDLVVRFGGDEFLIVLESIEMDRALTTAEKIRNAVNSVDLYDPDRNENLHVSVSIGVAVGAEDWKTLLDKADKSLLQAKANGKNTVSGAS</sequence>
<dbReference type="RefSeq" id="WP_166221428.1">
    <property type="nucleotide sequence ID" value="NZ_CP049801.1"/>
</dbReference>
<dbReference type="Proteomes" id="UP000502297">
    <property type="component" value="Chromosome"/>
</dbReference>
<dbReference type="GO" id="GO:0052621">
    <property type="term" value="F:diguanylate cyclase activity"/>
    <property type="evidence" value="ECO:0007669"/>
    <property type="project" value="UniProtKB-EC"/>
</dbReference>
<dbReference type="InterPro" id="IPR050469">
    <property type="entry name" value="Diguanylate_Cyclase"/>
</dbReference>
<dbReference type="NCBIfam" id="TIGR00254">
    <property type="entry name" value="GGDEF"/>
    <property type="match status" value="1"/>
</dbReference>
<reference evidence="6 7" key="1">
    <citation type="submission" date="2020-03" db="EMBL/GenBank/DDBJ databases">
        <authorList>
            <person name="Zhu W."/>
        </authorList>
    </citation>
    <scope>NUCLEOTIDE SEQUENCE [LARGE SCALE GENOMIC DNA]</scope>
    <source>
        <strain evidence="6 7">323-1</strain>
    </source>
</reference>
<organism evidence="6 7">
    <name type="scientific">Acinetobacter shaoyimingii</name>
    <dbReference type="NCBI Taxonomy" id="2715164"/>
    <lineage>
        <taxon>Bacteria</taxon>
        <taxon>Pseudomonadati</taxon>
        <taxon>Pseudomonadota</taxon>
        <taxon>Gammaproteobacteria</taxon>
        <taxon>Moraxellales</taxon>
        <taxon>Moraxellaceae</taxon>
        <taxon>Acinetobacter</taxon>
    </lineage>
</organism>
<evidence type="ECO:0000259" key="5">
    <source>
        <dbReference type="PROSITE" id="PS50887"/>
    </source>
</evidence>
<evidence type="ECO:0000256" key="4">
    <source>
        <dbReference type="SAM" id="Phobius"/>
    </source>
</evidence>
<dbReference type="InterPro" id="IPR029787">
    <property type="entry name" value="Nucleotide_cyclase"/>
</dbReference>
<dbReference type="EC" id="2.7.7.65" evidence="2"/>
<evidence type="ECO:0000256" key="2">
    <source>
        <dbReference type="ARBA" id="ARBA00012528"/>
    </source>
</evidence>
<keyword evidence="4" id="KW-0472">Membrane</keyword>
<feature type="transmembrane region" description="Helical" evidence="4">
    <location>
        <begin position="12"/>
        <end position="33"/>
    </location>
</feature>
<dbReference type="SMART" id="SM00267">
    <property type="entry name" value="GGDEF"/>
    <property type="match status" value="1"/>
</dbReference>
<dbReference type="EMBL" id="CP049801">
    <property type="protein sequence ID" value="QIO04656.1"/>
    <property type="molecule type" value="Genomic_DNA"/>
</dbReference>
<feature type="transmembrane region" description="Helical" evidence="4">
    <location>
        <begin position="324"/>
        <end position="345"/>
    </location>
</feature>
<dbReference type="CDD" id="cd01949">
    <property type="entry name" value="GGDEF"/>
    <property type="match status" value="1"/>
</dbReference>
<feature type="domain" description="GGDEF" evidence="5">
    <location>
        <begin position="439"/>
        <end position="570"/>
    </location>
</feature>
<dbReference type="PANTHER" id="PTHR45138:SF9">
    <property type="entry name" value="DIGUANYLATE CYCLASE DGCM-RELATED"/>
    <property type="match status" value="1"/>
</dbReference>
<evidence type="ECO:0000313" key="6">
    <source>
        <dbReference type="EMBL" id="QIO04656.1"/>
    </source>
</evidence>
<name>A0A6G8RRV4_9GAMM</name>
<keyword evidence="4" id="KW-1133">Transmembrane helix</keyword>
<comment type="catalytic activity">
    <reaction evidence="3">
        <text>2 GTP = 3',3'-c-di-GMP + 2 diphosphate</text>
        <dbReference type="Rhea" id="RHEA:24898"/>
        <dbReference type="ChEBI" id="CHEBI:33019"/>
        <dbReference type="ChEBI" id="CHEBI:37565"/>
        <dbReference type="ChEBI" id="CHEBI:58805"/>
        <dbReference type="EC" id="2.7.7.65"/>
    </reaction>
</comment>
<proteinExistence type="predicted"/>
<dbReference type="PROSITE" id="PS50887">
    <property type="entry name" value="GGDEF"/>
    <property type="match status" value="1"/>
</dbReference>
<dbReference type="AlphaFoldDB" id="A0A6G8RRV4"/>
<dbReference type="InterPro" id="IPR043128">
    <property type="entry name" value="Rev_trsase/Diguanyl_cyclase"/>
</dbReference>
<evidence type="ECO:0000256" key="3">
    <source>
        <dbReference type="ARBA" id="ARBA00034247"/>
    </source>
</evidence>
<protein>
    <recommendedName>
        <fullName evidence="2">diguanylate cyclase</fullName>
        <ecNumber evidence="2">2.7.7.65</ecNumber>
    </recommendedName>
</protein>